<dbReference type="Pfam" id="PF02518">
    <property type="entry name" value="HATPase_c"/>
    <property type="match status" value="1"/>
</dbReference>
<evidence type="ECO:0000256" key="4">
    <source>
        <dbReference type="ARBA" id="ARBA00022679"/>
    </source>
</evidence>
<evidence type="ECO:0000256" key="3">
    <source>
        <dbReference type="ARBA" id="ARBA00022553"/>
    </source>
</evidence>
<evidence type="ECO:0000259" key="8">
    <source>
        <dbReference type="PROSITE" id="PS50109"/>
    </source>
</evidence>
<sequence>METLQIVCIVLAVACIALAATLVISVFRSRAKKQTQEDDDDDIGVDLIRVLSSLDFESIAVDTSGDVVRATPATYRLGLVRNDAIADDRVRDAIRTVRESGTAQTFELVTHTPADYATVGLDAGDQLLSGDAATMRDLGLGENWLEVTVTPATDEIVLVLVLDESRQRHFVELRDDFVGGVAERLSDPANEILRLGNELIDELGEARSAGAGAPNAQASGAGAPGAGVLGVASSAVDDDAKAIVFQARYLRHLVSDLVLLLSSQGIVGEDGEAAPVSLGDVVDGVIEKETPAARKAKVSFEYRRPDAPVVVLGDARQLSVAVEKLVENALEYSPDDAHVGVMVDTDETGQYARVRVIDNGPGISKDDQAKVFQRFYRGDTRLLRHGGEDGTGLGLSIVRHVALRHRGTVRLWSKPGSGSTFMILIPLASTLQKNDAAGAEVQSAPRLGLEAESEMAVR</sequence>
<dbReference type="Proteomes" id="UP000216725">
    <property type="component" value="Unassembled WGS sequence"/>
</dbReference>
<evidence type="ECO:0000313" key="10">
    <source>
        <dbReference type="Proteomes" id="UP000216725"/>
    </source>
</evidence>
<evidence type="ECO:0000256" key="5">
    <source>
        <dbReference type="ARBA" id="ARBA00022777"/>
    </source>
</evidence>
<dbReference type="GO" id="GO:0000155">
    <property type="term" value="F:phosphorelay sensor kinase activity"/>
    <property type="evidence" value="ECO:0007669"/>
    <property type="project" value="TreeGrafter"/>
</dbReference>
<dbReference type="GO" id="GO:0004721">
    <property type="term" value="F:phosphoprotein phosphatase activity"/>
    <property type="evidence" value="ECO:0007669"/>
    <property type="project" value="TreeGrafter"/>
</dbReference>
<dbReference type="InterPro" id="IPR050351">
    <property type="entry name" value="BphY/WalK/GraS-like"/>
</dbReference>
<comment type="catalytic activity">
    <reaction evidence="1">
        <text>ATP + protein L-histidine = ADP + protein N-phospho-L-histidine.</text>
        <dbReference type="EC" id="2.7.13.3"/>
    </reaction>
</comment>
<name>A0A261EZ46_9BIFI</name>
<dbReference type="InterPro" id="IPR004358">
    <property type="entry name" value="Sig_transdc_His_kin-like_C"/>
</dbReference>
<gene>
    <name evidence="9" type="ORF">PSRA_0677</name>
</gene>
<dbReference type="RefSeq" id="WP_094660510.1">
    <property type="nucleotide sequence ID" value="NZ_JBKZBO010000009.1"/>
</dbReference>
<dbReference type="OrthoDB" id="9813151at2"/>
<evidence type="ECO:0000256" key="7">
    <source>
        <dbReference type="ARBA" id="ARBA00039401"/>
    </source>
</evidence>
<dbReference type="SUPFAM" id="SSF55874">
    <property type="entry name" value="ATPase domain of HSP90 chaperone/DNA topoisomerase II/histidine kinase"/>
    <property type="match status" value="1"/>
</dbReference>
<dbReference type="GO" id="GO:0005886">
    <property type="term" value="C:plasma membrane"/>
    <property type="evidence" value="ECO:0007669"/>
    <property type="project" value="TreeGrafter"/>
</dbReference>
<dbReference type="GO" id="GO:0016036">
    <property type="term" value="P:cellular response to phosphate starvation"/>
    <property type="evidence" value="ECO:0007669"/>
    <property type="project" value="TreeGrafter"/>
</dbReference>
<feature type="domain" description="Histidine kinase" evidence="8">
    <location>
        <begin position="216"/>
        <end position="429"/>
    </location>
</feature>
<dbReference type="PROSITE" id="PS50109">
    <property type="entry name" value="HIS_KIN"/>
    <property type="match status" value="1"/>
</dbReference>
<keyword evidence="3" id="KW-0597">Phosphoprotein</keyword>
<reference evidence="9 10" key="1">
    <citation type="journal article" date="2017" name="BMC Genomics">
        <title>Comparative genomic and phylogenomic analyses of the Bifidobacteriaceae family.</title>
        <authorList>
            <person name="Lugli G.A."/>
            <person name="Milani C."/>
            <person name="Turroni F."/>
            <person name="Duranti S."/>
            <person name="Mancabelli L."/>
            <person name="Mangifesta M."/>
            <person name="Ferrario C."/>
            <person name="Modesto M."/>
            <person name="Mattarelli P."/>
            <person name="Jiri K."/>
            <person name="van Sinderen D."/>
            <person name="Ventura M."/>
        </authorList>
    </citation>
    <scope>NUCLEOTIDE SEQUENCE [LARGE SCALE GENOMIC DNA]</scope>
    <source>
        <strain evidence="9 10">DSM 24742</strain>
    </source>
</reference>
<accession>A0A261EZ46</accession>
<dbReference type="SMART" id="SM00387">
    <property type="entry name" value="HATPase_c"/>
    <property type="match status" value="1"/>
</dbReference>
<evidence type="ECO:0000256" key="6">
    <source>
        <dbReference type="ARBA" id="ARBA00023012"/>
    </source>
</evidence>
<comment type="caution">
    <text evidence="9">The sequence shown here is derived from an EMBL/GenBank/DDBJ whole genome shotgun (WGS) entry which is preliminary data.</text>
</comment>
<dbReference type="PANTHER" id="PTHR45453:SF1">
    <property type="entry name" value="PHOSPHATE REGULON SENSOR PROTEIN PHOR"/>
    <property type="match status" value="1"/>
</dbReference>
<evidence type="ECO:0000256" key="2">
    <source>
        <dbReference type="ARBA" id="ARBA00012438"/>
    </source>
</evidence>
<keyword evidence="4" id="KW-0808">Transferase</keyword>
<dbReference type="CDD" id="cd00075">
    <property type="entry name" value="HATPase"/>
    <property type="match status" value="1"/>
</dbReference>
<dbReference type="EMBL" id="MWWR01000005">
    <property type="protein sequence ID" value="OZG52127.1"/>
    <property type="molecule type" value="Genomic_DNA"/>
</dbReference>
<organism evidence="9 10">
    <name type="scientific">Pseudoscardovia radai</name>
    <dbReference type="NCBI Taxonomy" id="987066"/>
    <lineage>
        <taxon>Bacteria</taxon>
        <taxon>Bacillati</taxon>
        <taxon>Actinomycetota</taxon>
        <taxon>Actinomycetes</taxon>
        <taxon>Bifidobacteriales</taxon>
        <taxon>Bifidobacteriaceae</taxon>
        <taxon>Pseudoscardovia</taxon>
    </lineage>
</organism>
<keyword evidence="6" id="KW-0902">Two-component regulatory system</keyword>
<keyword evidence="5 9" id="KW-0418">Kinase</keyword>
<dbReference type="AlphaFoldDB" id="A0A261EZ46"/>
<evidence type="ECO:0000313" key="9">
    <source>
        <dbReference type="EMBL" id="OZG52127.1"/>
    </source>
</evidence>
<dbReference type="PRINTS" id="PR00344">
    <property type="entry name" value="BCTRLSENSOR"/>
</dbReference>
<proteinExistence type="predicted"/>
<keyword evidence="10" id="KW-1185">Reference proteome</keyword>
<dbReference type="InterPro" id="IPR003594">
    <property type="entry name" value="HATPase_dom"/>
</dbReference>
<dbReference type="PANTHER" id="PTHR45453">
    <property type="entry name" value="PHOSPHATE REGULON SENSOR PROTEIN PHOR"/>
    <property type="match status" value="1"/>
</dbReference>
<dbReference type="Gene3D" id="3.30.565.10">
    <property type="entry name" value="Histidine kinase-like ATPase, C-terminal domain"/>
    <property type="match status" value="1"/>
</dbReference>
<dbReference type="InterPro" id="IPR036890">
    <property type="entry name" value="HATPase_C_sf"/>
</dbReference>
<evidence type="ECO:0000256" key="1">
    <source>
        <dbReference type="ARBA" id="ARBA00000085"/>
    </source>
</evidence>
<protein>
    <recommendedName>
        <fullName evidence="7">Sensor-like histidine kinase SenX3</fullName>
        <ecNumber evidence="2">2.7.13.3</ecNumber>
    </recommendedName>
</protein>
<dbReference type="InterPro" id="IPR005467">
    <property type="entry name" value="His_kinase_dom"/>
</dbReference>
<dbReference type="EC" id="2.7.13.3" evidence="2"/>